<reference evidence="2 3" key="1">
    <citation type="submission" date="2024-06" db="EMBL/GenBank/DDBJ databases">
        <title>Genomics of switchgrass bacterial isolates.</title>
        <authorList>
            <person name="Shade A."/>
        </authorList>
    </citation>
    <scope>NUCLEOTIDE SEQUENCE [LARGE SCALE GENOMIC DNA]</scope>
    <source>
        <strain evidence="2 3">PvP084</strain>
    </source>
</reference>
<dbReference type="EMBL" id="JBEPNW010000008">
    <property type="protein sequence ID" value="MET3869979.1"/>
    <property type="molecule type" value="Genomic_DNA"/>
</dbReference>
<dbReference type="RefSeq" id="WP_209651096.1">
    <property type="nucleotide sequence ID" value="NZ_JBEPNV010000005.1"/>
</dbReference>
<feature type="signal peptide" evidence="1">
    <location>
        <begin position="1"/>
        <end position="20"/>
    </location>
</feature>
<evidence type="ECO:0000313" key="2">
    <source>
        <dbReference type="EMBL" id="MET3869979.1"/>
    </source>
</evidence>
<gene>
    <name evidence="2" type="ORF">ABIC20_007364</name>
</gene>
<evidence type="ECO:0000256" key="1">
    <source>
        <dbReference type="SAM" id="SignalP"/>
    </source>
</evidence>
<proteinExistence type="predicted"/>
<dbReference type="Proteomes" id="UP001549119">
    <property type="component" value="Unassembled WGS sequence"/>
</dbReference>
<protein>
    <submittedName>
        <fullName evidence="2">Uncharacterized protein</fullName>
    </submittedName>
</protein>
<sequence length="141" mass="15794">MKLARIALAAALGLPCAATATPRTGPLEAAGPHRLAHDQLACQFWQDIDNLTVARRTKDRLTTERIWAQTNNPEALERGRLCMVLRKGTTVRVVKRPVGYECVQVRGHPLRDCLYTENVSGITTTTHEPVFSPWDPSYYRP</sequence>
<organism evidence="2 3">
    <name type="scientific">Methylobacterium radiotolerans</name>
    <dbReference type="NCBI Taxonomy" id="31998"/>
    <lineage>
        <taxon>Bacteria</taxon>
        <taxon>Pseudomonadati</taxon>
        <taxon>Pseudomonadota</taxon>
        <taxon>Alphaproteobacteria</taxon>
        <taxon>Hyphomicrobiales</taxon>
        <taxon>Methylobacteriaceae</taxon>
        <taxon>Methylobacterium</taxon>
    </lineage>
</organism>
<accession>A0ABV2NTW7</accession>
<feature type="chain" id="PRO_5045927168" evidence="1">
    <location>
        <begin position="21"/>
        <end position="141"/>
    </location>
</feature>
<keyword evidence="1" id="KW-0732">Signal</keyword>
<keyword evidence="3" id="KW-1185">Reference proteome</keyword>
<name>A0ABV2NTW7_9HYPH</name>
<comment type="caution">
    <text evidence="2">The sequence shown here is derived from an EMBL/GenBank/DDBJ whole genome shotgun (WGS) entry which is preliminary data.</text>
</comment>
<evidence type="ECO:0000313" key="3">
    <source>
        <dbReference type="Proteomes" id="UP001549119"/>
    </source>
</evidence>